<evidence type="ECO:0000313" key="2">
    <source>
        <dbReference type="Proteomes" id="UP000634919"/>
    </source>
</evidence>
<dbReference type="RefSeq" id="WP_191723196.1">
    <property type="nucleotide sequence ID" value="NZ_JACSQK010000004.1"/>
</dbReference>
<dbReference type="Proteomes" id="UP000634919">
    <property type="component" value="Unassembled WGS sequence"/>
</dbReference>
<evidence type="ECO:0000313" key="1">
    <source>
        <dbReference type="EMBL" id="MBD7960808.1"/>
    </source>
</evidence>
<organism evidence="1 2">
    <name type="scientific">Comamonas avium</name>
    <dbReference type="NCBI Taxonomy" id="2762231"/>
    <lineage>
        <taxon>Bacteria</taxon>
        <taxon>Pseudomonadati</taxon>
        <taxon>Pseudomonadota</taxon>
        <taxon>Betaproteobacteria</taxon>
        <taxon>Burkholderiales</taxon>
        <taxon>Comamonadaceae</taxon>
        <taxon>Comamonas</taxon>
    </lineage>
</organism>
<comment type="caution">
    <text evidence="1">The sequence shown here is derived from an EMBL/GenBank/DDBJ whole genome shotgun (WGS) entry which is preliminary data.</text>
</comment>
<name>A0ABR8SBI8_9BURK</name>
<dbReference type="PROSITE" id="PS00626">
    <property type="entry name" value="RCC1_2"/>
    <property type="match status" value="1"/>
</dbReference>
<dbReference type="EMBL" id="JACSQK010000004">
    <property type="protein sequence ID" value="MBD7960808.1"/>
    <property type="molecule type" value="Genomic_DNA"/>
</dbReference>
<evidence type="ECO:0008006" key="3">
    <source>
        <dbReference type="Google" id="ProtNLM"/>
    </source>
</evidence>
<reference evidence="1 2" key="1">
    <citation type="submission" date="2020-08" db="EMBL/GenBank/DDBJ databases">
        <title>A Genomic Blueprint of the Chicken Gut Microbiome.</title>
        <authorList>
            <person name="Gilroy R."/>
            <person name="Ravi A."/>
            <person name="Getino M."/>
            <person name="Pursley I."/>
            <person name="Horton D.L."/>
            <person name="Alikhan N.-F."/>
            <person name="Baker D."/>
            <person name="Gharbi K."/>
            <person name="Hall N."/>
            <person name="Watson M."/>
            <person name="Adriaenssens E.M."/>
            <person name="Foster-Nyarko E."/>
            <person name="Jarju S."/>
            <person name="Secka A."/>
            <person name="Antonio M."/>
            <person name="Oren A."/>
            <person name="Chaudhuri R."/>
            <person name="La Ragione R.M."/>
            <person name="Hildebrand F."/>
            <person name="Pallen M.J."/>
        </authorList>
    </citation>
    <scope>NUCLEOTIDE SEQUENCE [LARGE SCALE GENOMIC DNA]</scope>
    <source>
        <strain evidence="1 2">Sa2CVA6</strain>
    </source>
</reference>
<proteinExistence type="predicted"/>
<sequence>MNTLTQHLPLSTSLRLTTGHSHALMLARGDELFCIHGPLLLSTSPMSGIEGTPNLQIRLHSGQSWRAPCMLTAQVTALQSSGQLRYYPAPAAMKAGIASTTTPWWLRLHAGITRVWPRRLLR</sequence>
<accession>A0ABR8SBI8</accession>
<protein>
    <recommendedName>
        <fullName evidence="3">Urease accessory protein UreD</fullName>
    </recommendedName>
</protein>
<gene>
    <name evidence="1" type="ORF">H9646_09935</name>
</gene>
<keyword evidence="2" id="KW-1185">Reference proteome</keyword>
<dbReference type="InterPro" id="IPR000408">
    <property type="entry name" value="Reg_chr_condens"/>
</dbReference>